<comment type="caution">
    <text evidence="2">The sequence shown here is derived from an EMBL/GenBank/DDBJ whole genome shotgun (WGS) entry which is preliminary data.</text>
</comment>
<evidence type="ECO:0000259" key="1">
    <source>
        <dbReference type="Pfam" id="PF03572"/>
    </source>
</evidence>
<dbReference type="InterPro" id="IPR005151">
    <property type="entry name" value="Tail-specific_protease"/>
</dbReference>
<name>A0ABV5I5B9_9ACTN</name>
<feature type="domain" description="Tail specific protease" evidence="1">
    <location>
        <begin position="346"/>
        <end position="497"/>
    </location>
</feature>
<dbReference type="SUPFAM" id="SSF52096">
    <property type="entry name" value="ClpP/crotonase"/>
    <property type="match status" value="1"/>
</dbReference>
<keyword evidence="3" id="KW-1185">Reference proteome</keyword>
<evidence type="ECO:0000313" key="3">
    <source>
        <dbReference type="Proteomes" id="UP001589647"/>
    </source>
</evidence>
<reference evidence="2 3" key="1">
    <citation type="submission" date="2024-09" db="EMBL/GenBank/DDBJ databases">
        <authorList>
            <person name="Sun Q."/>
            <person name="Mori K."/>
        </authorList>
    </citation>
    <scope>NUCLEOTIDE SEQUENCE [LARGE SCALE GENOMIC DNA]</scope>
    <source>
        <strain evidence="2 3">CCM 3426</strain>
    </source>
</reference>
<protein>
    <submittedName>
        <fullName evidence="2">S41 family peptidase</fullName>
    </submittedName>
</protein>
<sequence length="653" mass="71079">MTYPYWGRWDRAGVLAGIREAAAAEPPAAAAAPVYVPDDHTTVEEFLRTPGALTLAERQVIVRQALLLLEQNYAHLPLKDALYGIDPLQRLRLLLAATQRRSEATMDPEPRFHRELLSVFTSLHDLHTTYELPAPYADGAAYLPFRIEQYAEAGEPRYLVAEITRPARIPEAVRATFVRGAEVTHWNGVPIDRAVDVHAERFAGSNPAARHANGLRSLPFRVLRYHLPPEEDFVTVGFRGPDGQPGELRTPWLLARRTVPAPVAGGAQGPIGVDHEGQEIAALIESLVPRAAAAAASPSGYQERGRFLYRQVSAGGRTFGHVRVKDFKLQPIDTDRFETDEEFLEALRRHVVDFLTILDGLPQDGLVLDIRDNPGGTIVAGEILLQLLTARTISPEPAQMVTTPQNLRLARSDARFGRWEPSIDRAVERGVPYSDAFPLTSPDLANRLGQFYQGPVVLITNALCYSTADIFAAGFADHGIGVIVSVGGNTGAGGANVVEHQDILGALAAPYEPLPRRANLRVAIRRTLRVGESTGTPLEDYGVAGERYLMTRRDLLEGNSDLMEHVAGVLARQGAHRLALSAEPGDATLWVTVESAGIDRVDLYVDGRPRASADVTGSPARIAVHDVVTAAEIRAEGYTKDGTLTVTATHHLT</sequence>
<dbReference type="Gene3D" id="3.90.226.10">
    <property type="entry name" value="2-enoyl-CoA Hydratase, Chain A, domain 1"/>
    <property type="match status" value="1"/>
</dbReference>
<gene>
    <name evidence="2" type="ORF">ACFFV7_00925</name>
</gene>
<dbReference type="RefSeq" id="WP_189645428.1">
    <property type="nucleotide sequence ID" value="NZ_BMRC01000001.1"/>
</dbReference>
<dbReference type="PANTHER" id="PTHR32060:SF22">
    <property type="entry name" value="CARBOXYL-TERMINAL-PROCESSING PEPTIDASE 3, CHLOROPLASTIC"/>
    <property type="match status" value="1"/>
</dbReference>
<dbReference type="Proteomes" id="UP001589647">
    <property type="component" value="Unassembled WGS sequence"/>
</dbReference>
<evidence type="ECO:0000313" key="2">
    <source>
        <dbReference type="EMBL" id="MFB9199738.1"/>
    </source>
</evidence>
<dbReference type="InterPro" id="IPR029045">
    <property type="entry name" value="ClpP/crotonase-like_dom_sf"/>
</dbReference>
<dbReference type="EMBL" id="JBHMEI010000001">
    <property type="protein sequence ID" value="MFB9199738.1"/>
    <property type="molecule type" value="Genomic_DNA"/>
</dbReference>
<dbReference type="PANTHER" id="PTHR32060">
    <property type="entry name" value="TAIL-SPECIFIC PROTEASE"/>
    <property type="match status" value="1"/>
</dbReference>
<organism evidence="2 3">
    <name type="scientific">Nonomuraea spiralis</name>
    <dbReference type="NCBI Taxonomy" id="46182"/>
    <lineage>
        <taxon>Bacteria</taxon>
        <taxon>Bacillati</taxon>
        <taxon>Actinomycetota</taxon>
        <taxon>Actinomycetes</taxon>
        <taxon>Streptosporangiales</taxon>
        <taxon>Streptosporangiaceae</taxon>
        <taxon>Nonomuraea</taxon>
    </lineage>
</organism>
<accession>A0ABV5I5B9</accession>
<dbReference type="Pfam" id="PF03572">
    <property type="entry name" value="Peptidase_S41"/>
    <property type="match status" value="1"/>
</dbReference>
<proteinExistence type="predicted"/>